<dbReference type="EMBL" id="CP015058">
    <property type="protein sequence ID" value="QGN16500.1"/>
    <property type="molecule type" value="Genomic_DNA"/>
</dbReference>
<dbReference type="SUPFAM" id="SSF81653">
    <property type="entry name" value="Calcium ATPase, transduction domain A"/>
    <property type="match status" value="1"/>
</dbReference>
<dbReference type="PANTHER" id="PTHR24092">
    <property type="entry name" value="PROBABLE PHOSPHOLIPID-TRANSPORTING ATPASE"/>
    <property type="match status" value="1"/>
</dbReference>
<dbReference type="EC" id="7.6.2.1" evidence="14"/>
<reference evidence="18 19" key="1">
    <citation type="submission" date="2016-03" db="EMBL/GenBank/DDBJ databases">
        <title>How can Kluyveromyces marxianus grow so fast - potential evolutionary course in Saccharomyces Complex revealed by comparative genomics.</title>
        <authorList>
            <person name="Mo W."/>
            <person name="Lu W."/>
            <person name="Yang X."/>
            <person name="Qi J."/>
            <person name="Lv H."/>
        </authorList>
    </citation>
    <scope>NUCLEOTIDE SEQUENCE [LARGE SCALE GENOMIC DNA]</scope>
    <source>
        <strain evidence="18 19">FIM1</strain>
    </source>
</reference>
<keyword evidence="5" id="KW-0479">Metal-binding</keyword>
<dbReference type="Gene3D" id="2.70.150.10">
    <property type="entry name" value="Calcium-transporting ATPase, cytoplasmic transduction domain A"/>
    <property type="match status" value="1"/>
</dbReference>
<keyword evidence="19" id="KW-1185">Reference proteome</keyword>
<feature type="domain" description="P-type ATPase N-terminal" evidence="16">
    <location>
        <begin position="171"/>
        <end position="236"/>
    </location>
</feature>
<feature type="transmembrane region" description="Helical" evidence="14">
    <location>
        <begin position="1183"/>
        <end position="1202"/>
    </location>
</feature>
<dbReference type="Gene3D" id="3.40.50.1000">
    <property type="entry name" value="HAD superfamily/HAD-like"/>
    <property type="match status" value="1"/>
</dbReference>
<organism evidence="18 19">
    <name type="scientific">Kluyveromyces marxianus</name>
    <name type="common">Yeast</name>
    <name type="synonym">Candida kefyr</name>
    <dbReference type="NCBI Taxonomy" id="4911"/>
    <lineage>
        <taxon>Eukaryota</taxon>
        <taxon>Fungi</taxon>
        <taxon>Dikarya</taxon>
        <taxon>Ascomycota</taxon>
        <taxon>Saccharomycotina</taxon>
        <taxon>Saccharomycetes</taxon>
        <taxon>Saccharomycetales</taxon>
        <taxon>Saccharomycetaceae</taxon>
        <taxon>Kluyveromyces</taxon>
    </lineage>
</organism>
<feature type="domain" description="P-type ATPase A" evidence="15">
    <location>
        <begin position="276"/>
        <end position="337"/>
    </location>
</feature>
<dbReference type="InterPro" id="IPR008250">
    <property type="entry name" value="ATPase_P-typ_transduc_dom_A_sf"/>
</dbReference>
<keyword evidence="7 14" id="KW-0067">ATP-binding</keyword>
<name>A0ABX6EVX0_KLUMA</name>
<dbReference type="InterPro" id="IPR023298">
    <property type="entry name" value="ATPase_P-typ_TM_dom_sf"/>
</dbReference>
<evidence type="ECO:0000256" key="11">
    <source>
        <dbReference type="ARBA" id="ARBA00023136"/>
    </source>
</evidence>
<dbReference type="SUPFAM" id="SSF81660">
    <property type="entry name" value="Metal cation-transporting ATPase, ATP-binding domain N"/>
    <property type="match status" value="1"/>
</dbReference>
<evidence type="ECO:0000256" key="3">
    <source>
        <dbReference type="ARBA" id="ARBA00008109"/>
    </source>
</evidence>
<feature type="transmembrane region" description="Helical" evidence="14">
    <location>
        <begin position="475"/>
        <end position="499"/>
    </location>
</feature>
<dbReference type="InterPro" id="IPR044492">
    <property type="entry name" value="P_typ_ATPase_HD_dom"/>
</dbReference>
<evidence type="ECO:0000313" key="19">
    <source>
        <dbReference type="Proteomes" id="UP000422736"/>
    </source>
</evidence>
<feature type="transmembrane region" description="Helical" evidence="14">
    <location>
        <begin position="1072"/>
        <end position="1100"/>
    </location>
</feature>
<dbReference type="InterPro" id="IPR006539">
    <property type="entry name" value="P-type_ATPase_IV"/>
</dbReference>
<evidence type="ECO:0000256" key="10">
    <source>
        <dbReference type="ARBA" id="ARBA00022989"/>
    </source>
</evidence>
<dbReference type="NCBIfam" id="TIGR01494">
    <property type="entry name" value="ATPase_P-type"/>
    <property type="match status" value="2"/>
</dbReference>
<evidence type="ECO:0000256" key="13">
    <source>
        <dbReference type="ARBA" id="ARBA00049128"/>
    </source>
</evidence>
<evidence type="ECO:0000256" key="14">
    <source>
        <dbReference type="RuleBase" id="RU362033"/>
    </source>
</evidence>
<evidence type="ECO:0000256" key="4">
    <source>
        <dbReference type="ARBA" id="ARBA00022692"/>
    </source>
</evidence>
<evidence type="ECO:0000259" key="16">
    <source>
        <dbReference type="Pfam" id="PF16209"/>
    </source>
</evidence>
<evidence type="ECO:0000256" key="2">
    <source>
        <dbReference type="ARBA" id="ARBA00004308"/>
    </source>
</evidence>
<dbReference type="PRINTS" id="PR00119">
    <property type="entry name" value="CATATPASE"/>
</dbReference>
<dbReference type="Pfam" id="PF16209">
    <property type="entry name" value="PhoLip_ATPase_N"/>
    <property type="match status" value="1"/>
</dbReference>
<evidence type="ECO:0000256" key="6">
    <source>
        <dbReference type="ARBA" id="ARBA00022741"/>
    </source>
</evidence>
<keyword evidence="8 14" id="KW-0460">Magnesium</keyword>
<feature type="transmembrane region" description="Helical" evidence="14">
    <location>
        <begin position="434"/>
        <end position="455"/>
    </location>
</feature>
<accession>A0ABX6EVX0</accession>
<comment type="catalytic activity">
    <reaction evidence="13">
        <text>a 1,2-diacyl-sn-glycero-3-phosphoethanolamine(out) + ATP + H2O = a 1,2-diacyl-sn-glycero-3-phosphoethanolamine(in) + ADP + phosphate + H(+)</text>
        <dbReference type="Rhea" id="RHEA:66132"/>
        <dbReference type="ChEBI" id="CHEBI:15377"/>
        <dbReference type="ChEBI" id="CHEBI:15378"/>
        <dbReference type="ChEBI" id="CHEBI:30616"/>
        <dbReference type="ChEBI" id="CHEBI:43474"/>
        <dbReference type="ChEBI" id="CHEBI:64612"/>
        <dbReference type="ChEBI" id="CHEBI:456216"/>
    </reaction>
    <physiologicalReaction direction="left-to-right" evidence="13">
        <dbReference type="Rhea" id="RHEA:66133"/>
    </physiologicalReaction>
</comment>
<dbReference type="Proteomes" id="UP000422736">
    <property type="component" value="Chromosome 5"/>
</dbReference>
<sequence>MTEPRRHDNDNTLFDVDFLDDDYTPDLSGNPGRSNSAAVIDSDMDGHANFQLGSIPQETIDLNDSDRIENDIDNPFNDRYSSTFLSSNPRGSVLPQPSGFSRFMNSVKGSIGMNNANKGGFQSFEMDDYHETNNNRYEESKSKFDIKVLFNKYILRKRVSSLKPDEPRTIILNDRVTNSNYGYGDNHISTTKYNAATFLPKFLFQEFSKYANLFFLFTSIIQQVPNVTPTNRYTTIGTLLVVLVVSAVKESVEDLKRSNADKELNHSLCDVLDETTGKFVRTKWINIAVGDIIRVKSEEAIPADLILLSSSEPEGLCYIETANLDGETNLKIKQARQETAGILDENALSHLHGKILSEHPNSSLYTYEGTMTLNGSTFPLSPEQMILRGATLRNTAWIFGLVVFTGHETKLMRNATATPIKRTAVERVINMQSLALFGVLVVLSFVSSLGNVIMMTKDSNHLGYLYIEGTNKIGLFFKDILTFWILFSNLVPISLFVTVEMIKYYQAYMIGSDLDLYHEESDTPTVVRTSSLVEELGQIEYIFSDKTGTLTRNVMEFKSVSIAGSCYIETIPEDRRATVEDGIEVGFRTFESLKEKMSSFDDDEAGIAIEFMTLLATCHTVIPETQSDGTIKYQAASPDEGALVQGAADLGYKFIIRRPNSVTISTPSGEELQYQLLNICEFNSTRKRMSAIFRMPDGSIKLFCKGADTVILERLDNDYNPYVQATLRHLEDYAAEGLRTLCIASRTIPEDEYAEWSKIYEAASTTLHDRSAELDKAAELIEHDLFFLGATAIEDKLQEGVPETIHHLQEAGLKIWVLTGDRQETAINIGMSCRLLSEDMNLLIVNEETKEETRANLISKLNAIESHQISQQDMNSLALVIDGKSLGFALEADLEDYLLTIGTLCKAVICCRVSPLQKALVVKMVKRKTSSLLLAIGDGANDVSMIQAAHVGVGISGMEGMQAARSADFAIGQFRFLKKLLVVHGSWSYQRISLAILYSFYKNMALYMTQFWFVFANAFSGQSIMESWTLTFYNVFFTVMPPFVIGIFDQFVTSRLLERYPQLYKLGQKGQFFSVTIFWGWVLNGFYHSVVIFIGSILFYRYGNCLNMHGETADHWTWGVAIYTTSIIIVLGKAALITSQWTKFTLVAIPGSLVFWLVFFPIYSAIFPRVNVSPEYYGITGHVYGSATFWLMCIVLPVFALFRDFIWKYYKRTYSPEAYHVVQEMQKYNISDYRPRMEQFQKAIRKVRQVQRMKKQRGFAFSQSEEGGQDKIMRMYDTTLKRGAHGELVDAQKNPFSDTPIDNHQEQNFDVAESLDPTNPFKDPLI</sequence>
<evidence type="ECO:0000256" key="5">
    <source>
        <dbReference type="ARBA" id="ARBA00022723"/>
    </source>
</evidence>
<keyword evidence="4 14" id="KW-0812">Transmembrane</keyword>
<comment type="subcellular location">
    <subcellularLocation>
        <location evidence="2">Endomembrane system</location>
    </subcellularLocation>
    <subcellularLocation>
        <location evidence="1 14">Membrane</location>
        <topology evidence="1 14">Multi-pass membrane protein</topology>
    </subcellularLocation>
</comment>
<dbReference type="SFLD" id="SFLDS00003">
    <property type="entry name" value="Haloacid_Dehalogenase"/>
    <property type="match status" value="1"/>
</dbReference>
<evidence type="ECO:0000256" key="12">
    <source>
        <dbReference type="ARBA" id="ARBA00034036"/>
    </source>
</evidence>
<dbReference type="CDD" id="cd02073">
    <property type="entry name" value="P-type_ATPase_APLT_Dnf-like"/>
    <property type="match status" value="1"/>
</dbReference>
<dbReference type="SUPFAM" id="SSF81665">
    <property type="entry name" value="Calcium ATPase, transmembrane domain M"/>
    <property type="match status" value="1"/>
</dbReference>
<dbReference type="SFLD" id="SFLDG00002">
    <property type="entry name" value="C1.7:_P-type_atpase_like"/>
    <property type="match status" value="1"/>
</dbReference>
<dbReference type="Gene3D" id="3.40.1110.10">
    <property type="entry name" value="Calcium-transporting ATPase, cytoplasmic domain N"/>
    <property type="match status" value="1"/>
</dbReference>
<feature type="transmembrane region" description="Helical" evidence="14">
    <location>
        <begin position="1144"/>
        <end position="1163"/>
    </location>
</feature>
<comment type="similarity">
    <text evidence="3 14">Belongs to the cation transport ATPase (P-type) (TC 3.A.3) family. Type IV subfamily.</text>
</comment>
<keyword evidence="10 14" id="KW-1133">Transmembrane helix</keyword>
<comment type="catalytic activity">
    <reaction evidence="12 14">
        <text>ATP + H2O + phospholipidSide 1 = ADP + phosphate + phospholipidSide 2.</text>
        <dbReference type="EC" id="7.6.2.1"/>
    </reaction>
</comment>
<dbReference type="InterPro" id="IPR001757">
    <property type="entry name" value="P_typ_ATPase"/>
</dbReference>
<dbReference type="InterPro" id="IPR018303">
    <property type="entry name" value="ATPase_P-typ_P_site"/>
</dbReference>
<evidence type="ECO:0000256" key="7">
    <source>
        <dbReference type="ARBA" id="ARBA00022840"/>
    </source>
</evidence>
<dbReference type="SUPFAM" id="SSF56784">
    <property type="entry name" value="HAD-like"/>
    <property type="match status" value="1"/>
</dbReference>
<feature type="domain" description="P-type ATPase C-terminal" evidence="17">
    <location>
        <begin position="964"/>
        <end position="1216"/>
    </location>
</feature>
<evidence type="ECO:0000256" key="1">
    <source>
        <dbReference type="ARBA" id="ARBA00004141"/>
    </source>
</evidence>
<evidence type="ECO:0000313" key="18">
    <source>
        <dbReference type="EMBL" id="QGN16500.1"/>
    </source>
</evidence>
<dbReference type="InterPro" id="IPR032630">
    <property type="entry name" value="P_typ_ATPase_c"/>
</dbReference>
<dbReference type="InterPro" id="IPR032631">
    <property type="entry name" value="P-type_ATPase_N"/>
</dbReference>
<reference evidence="18 19" key="2">
    <citation type="submission" date="2019-11" db="EMBL/GenBank/DDBJ databases">
        <authorList>
            <person name="Lu H."/>
        </authorList>
    </citation>
    <scope>NUCLEOTIDE SEQUENCE [LARGE SCALE GENOMIC DNA]</scope>
    <source>
        <strain evidence="18 19">FIM1</strain>
    </source>
</reference>
<dbReference type="SFLD" id="SFLDF00027">
    <property type="entry name" value="p-type_atpase"/>
    <property type="match status" value="1"/>
</dbReference>
<dbReference type="NCBIfam" id="TIGR01652">
    <property type="entry name" value="ATPase-Plipid"/>
    <property type="match status" value="1"/>
</dbReference>
<keyword evidence="11 14" id="KW-0472">Membrane</keyword>
<evidence type="ECO:0000256" key="9">
    <source>
        <dbReference type="ARBA" id="ARBA00022967"/>
    </source>
</evidence>
<dbReference type="InterPro" id="IPR036412">
    <property type="entry name" value="HAD-like_sf"/>
</dbReference>
<feature type="transmembrane region" description="Helical" evidence="14">
    <location>
        <begin position="1120"/>
        <end position="1137"/>
    </location>
</feature>
<dbReference type="InterPro" id="IPR023214">
    <property type="entry name" value="HAD_sf"/>
</dbReference>
<dbReference type="PANTHER" id="PTHR24092:SF150">
    <property type="entry name" value="PHOSPHOLIPID-TRANSPORTING ATPASE"/>
    <property type="match status" value="1"/>
</dbReference>
<gene>
    <name evidence="18" type="primary">DRS2</name>
    <name evidence="18" type="ORF">FIM1_3213</name>
</gene>
<feature type="transmembrane region" description="Helical" evidence="14">
    <location>
        <begin position="1031"/>
        <end position="1052"/>
    </location>
</feature>
<dbReference type="Pfam" id="PF13246">
    <property type="entry name" value="Cation_ATPase"/>
    <property type="match status" value="1"/>
</dbReference>
<proteinExistence type="inferred from homology"/>
<keyword evidence="6 14" id="KW-0547">Nucleotide-binding</keyword>
<dbReference type="Pfam" id="PF00122">
    <property type="entry name" value="E1-E2_ATPase"/>
    <property type="match status" value="1"/>
</dbReference>
<keyword evidence="9 14" id="KW-1278">Translocase</keyword>
<evidence type="ECO:0000259" key="17">
    <source>
        <dbReference type="Pfam" id="PF16212"/>
    </source>
</evidence>
<dbReference type="InterPro" id="IPR023299">
    <property type="entry name" value="ATPase_P-typ_cyto_dom_N"/>
</dbReference>
<protein>
    <recommendedName>
        <fullName evidence="14">Phospholipid-transporting ATPase</fullName>
        <ecNumber evidence="14">7.6.2.1</ecNumber>
    </recommendedName>
</protein>
<dbReference type="Pfam" id="PF16212">
    <property type="entry name" value="PhoLip_ATPase_C"/>
    <property type="match status" value="1"/>
</dbReference>
<dbReference type="InterPro" id="IPR059000">
    <property type="entry name" value="ATPase_P-type_domA"/>
</dbReference>
<evidence type="ECO:0000256" key="8">
    <source>
        <dbReference type="ARBA" id="ARBA00022842"/>
    </source>
</evidence>
<evidence type="ECO:0000259" key="15">
    <source>
        <dbReference type="Pfam" id="PF00122"/>
    </source>
</evidence>
<dbReference type="PROSITE" id="PS00154">
    <property type="entry name" value="ATPASE_E1_E2"/>
    <property type="match status" value="1"/>
</dbReference>